<dbReference type="SUPFAM" id="SSF56281">
    <property type="entry name" value="Metallo-hydrolase/oxidoreductase"/>
    <property type="match status" value="1"/>
</dbReference>
<accession>A0A919S242</accession>
<dbReference type="PANTHER" id="PTHR46018:SF4">
    <property type="entry name" value="METALLO-HYDROLASE YHFI-RELATED"/>
    <property type="match status" value="1"/>
</dbReference>
<evidence type="ECO:0000313" key="2">
    <source>
        <dbReference type="EMBL" id="GIM30516.1"/>
    </source>
</evidence>
<dbReference type="InterPro" id="IPR001279">
    <property type="entry name" value="Metallo-B-lactamas"/>
</dbReference>
<dbReference type="AlphaFoldDB" id="A0A919S242"/>
<proteinExistence type="predicted"/>
<dbReference type="EMBL" id="BOPZ01000040">
    <property type="protein sequence ID" value="GIM30516.1"/>
    <property type="molecule type" value="Genomic_DNA"/>
</dbReference>
<keyword evidence="3" id="KW-1185">Reference proteome</keyword>
<dbReference type="Gene3D" id="3.60.15.10">
    <property type="entry name" value="Ribonuclease Z/Hydroxyacylglutathione hydrolase-like"/>
    <property type="match status" value="1"/>
</dbReference>
<dbReference type="RefSeq" id="WP_212905182.1">
    <property type="nucleotide sequence ID" value="NZ_BOPZ01000040.1"/>
</dbReference>
<evidence type="ECO:0000313" key="3">
    <source>
        <dbReference type="Proteomes" id="UP000679179"/>
    </source>
</evidence>
<dbReference type="CDD" id="cd07716">
    <property type="entry name" value="RNaseZ_short-form-like_MBL-fold"/>
    <property type="match status" value="1"/>
</dbReference>
<dbReference type="GO" id="GO:0042781">
    <property type="term" value="F:3'-tRNA processing endoribonuclease activity"/>
    <property type="evidence" value="ECO:0007669"/>
    <property type="project" value="TreeGrafter"/>
</dbReference>
<sequence length="242" mass="26723">MTVIGYWGAYPEKNEATSCYLIEGKNTKILLDLGSGALSKLLNLVEGKDIDGVFISHYHPDHIADVGVFHHLMLINKISNKREKPVYMFGLSMDQFSTLGYKDIALPHAISQGVVIELGEFQVEFCEGEHPLISVAIKVKEKTTGKTIVYTGDTAYSERLVDFSKGSELLIGECSLYKSEKGAVKGHMCSTEVGDMARRAGIKKLLLTHLPHHGNIKNLAEEVKEVYKGEVILAAFKVIIDL</sequence>
<dbReference type="Pfam" id="PF00753">
    <property type="entry name" value="Lactamase_B"/>
    <property type="match status" value="1"/>
</dbReference>
<dbReference type="InterPro" id="IPR036866">
    <property type="entry name" value="RibonucZ/Hydroxyglut_hydro"/>
</dbReference>
<dbReference type="SMART" id="SM00849">
    <property type="entry name" value="Lactamase_B"/>
    <property type="match status" value="1"/>
</dbReference>
<protein>
    <recommendedName>
        <fullName evidence="1">Metallo-beta-lactamase domain-containing protein</fullName>
    </recommendedName>
</protein>
<dbReference type="PANTHER" id="PTHR46018">
    <property type="entry name" value="ZINC PHOSPHODIESTERASE ELAC PROTEIN 1"/>
    <property type="match status" value="1"/>
</dbReference>
<evidence type="ECO:0000259" key="1">
    <source>
        <dbReference type="SMART" id="SM00849"/>
    </source>
</evidence>
<gene>
    <name evidence="2" type="ORF">CPJCM30710_31820</name>
</gene>
<organism evidence="2 3">
    <name type="scientific">Clostridium polyendosporum</name>
    <dbReference type="NCBI Taxonomy" id="69208"/>
    <lineage>
        <taxon>Bacteria</taxon>
        <taxon>Bacillati</taxon>
        <taxon>Bacillota</taxon>
        <taxon>Clostridia</taxon>
        <taxon>Eubacteriales</taxon>
        <taxon>Clostridiaceae</taxon>
        <taxon>Clostridium</taxon>
    </lineage>
</organism>
<feature type="domain" description="Metallo-beta-lactamase" evidence="1">
    <location>
        <begin position="16"/>
        <end position="209"/>
    </location>
</feature>
<name>A0A919S242_9CLOT</name>
<dbReference type="Proteomes" id="UP000679179">
    <property type="component" value="Unassembled WGS sequence"/>
</dbReference>
<comment type="caution">
    <text evidence="2">The sequence shown here is derived from an EMBL/GenBank/DDBJ whole genome shotgun (WGS) entry which is preliminary data.</text>
</comment>
<reference evidence="2" key="1">
    <citation type="submission" date="2021-03" db="EMBL/GenBank/DDBJ databases">
        <title>Taxonomic study of Clostridium polyendosporum from meadow-gley soil under rice.</title>
        <authorList>
            <person name="Kobayashi H."/>
            <person name="Tanizawa Y."/>
            <person name="Yagura M."/>
        </authorList>
    </citation>
    <scope>NUCLEOTIDE SEQUENCE</scope>
    <source>
        <strain evidence="2">JCM 30710</strain>
    </source>
</reference>